<dbReference type="Proteomes" id="UP000638848">
    <property type="component" value="Unassembled WGS sequence"/>
</dbReference>
<dbReference type="Pfam" id="PF13396">
    <property type="entry name" value="PLDc_N"/>
    <property type="match status" value="1"/>
</dbReference>
<protein>
    <recommendedName>
        <fullName evidence="7">Cardiolipin synthase N-terminal domain-containing protein</fullName>
    </recommendedName>
</protein>
<evidence type="ECO:0000256" key="6">
    <source>
        <dbReference type="SAM" id="Phobius"/>
    </source>
</evidence>
<proteinExistence type="predicted"/>
<organism evidence="8 9">
    <name type="scientific">Kocuria dechangensis</name>
    <dbReference type="NCBI Taxonomy" id="1176249"/>
    <lineage>
        <taxon>Bacteria</taxon>
        <taxon>Bacillati</taxon>
        <taxon>Actinomycetota</taxon>
        <taxon>Actinomycetes</taxon>
        <taxon>Micrococcales</taxon>
        <taxon>Micrococcaceae</taxon>
        <taxon>Kocuria</taxon>
    </lineage>
</organism>
<evidence type="ECO:0000256" key="2">
    <source>
        <dbReference type="ARBA" id="ARBA00022475"/>
    </source>
</evidence>
<dbReference type="InterPro" id="IPR027379">
    <property type="entry name" value="CLS_N"/>
</dbReference>
<keyword evidence="2" id="KW-1003">Cell membrane</keyword>
<keyword evidence="5 6" id="KW-0472">Membrane</keyword>
<reference evidence="8" key="2">
    <citation type="submission" date="2020-09" db="EMBL/GenBank/DDBJ databases">
        <authorList>
            <person name="Sun Q."/>
            <person name="Zhou Y."/>
        </authorList>
    </citation>
    <scope>NUCLEOTIDE SEQUENCE</scope>
    <source>
        <strain evidence="8">CGMCC 1.12187</strain>
    </source>
</reference>
<evidence type="ECO:0000256" key="5">
    <source>
        <dbReference type="ARBA" id="ARBA00023136"/>
    </source>
</evidence>
<reference evidence="8" key="1">
    <citation type="journal article" date="2014" name="Int. J. Syst. Evol. Microbiol.">
        <title>Complete genome sequence of Corynebacterium casei LMG S-19264T (=DSM 44701T), isolated from a smear-ripened cheese.</title>
        <authorList>
            <consortium name="US DOE Joint Genome Institute (JGI-PGF)"/>
            <person name="Walter F."/>
            <person name="Albersmeier A."/>
            <person name="Kalinowski J."/>
            <person name="Ruckert C."/>
        </authorList>
    </citation>
    <scope>NUCLEOTIDE SEQUENCE</scope>
    <source>
        <strain evidence="8">CGMCC 1.12187</strain>
    </source>
</reference>
<dbReference type="RefSeq" id="WP_188538439.1">
    <property type="nucleotide sequence ID" value="NZ_BMEQ01000017.1"/>
</dbReference>
<keyword evidence="3 6" id="KW-0812">Transmembrane</keyword>
<comment type="subcellular location">
    <subcellularLocation>
        <location evidence="1">Cell membrane</location>
        <topology evidence="1">Multi-pass membrane protein</topology>
    </subcellularLocation>
</comment>
<name>A0A917H1E2_9MICC</name>
<dbReference type="AlphaFoldDB" id="A0A917H1E2"/>
<accession>A0A917H1E2</accession>
<evidence type="ECO:0000259" key="7">
    <source>
        <dbReference type="Pfam" id="PF13396"/>
    </source>
</evidence>
<keyword evidence="9" id="KW-1185">Reference proteome</keyword>
<dbReference type="EMBL" id="BMEQ01000017">
    <property type="protein sequence ID" value="GGG63732.1"/>
    <property type="molecule type" value="Genomic_DNA"/>
</dbReference>
<feature type="transmembrane region" description="Helical" evidence="6">
    <location>
        <begin position="55"/>
        <end position="74"/>
    </location>
</feature>
<sequence length="87" mass="8981">MTTGTALLTAGVNPLVPGAWENVAAAVGAAVVVLLVAATVSLLRTGGQDPVLRLLWLLVILAFPVVGSALWFALGRRDPRLRNSPPA</sequence>
<keyword evidence="4 6" id="KW-1133">Transmembrane helix</keyword>
<feature type="domain" description="Cardiolipin synthase N-terminal" evidence="7">
    <location>
        <begin position="33"/>
        <end position="76"/>
    </location>
</feature>
<comment type="caution">
    <text evidence="8">The sequence shown here is derived from an EMBL/GenBank/DDBJ whole genome shotgun (WGS) entry which is preliminary data.</text>
</comment>
<evidence type="ECO:0000313" key="9">
    <source>
        <dbReference type="Proteomes" id="UP000638848"/>
    </source>
</evidence>
<feature type="transmembrane region" description="Helical" evidence="6">
    <location>
        <begin position="23"/>
        <end position="43"/>
    </location>
</feature>
<evidence type="ECO:0000256" key="1">
    <source>
        <dbReference type="ARBA" id="ARBA00004651"/>
    </source>
</evidence>
<dbReference type="GO" id="GO:0005886">
    <property type="term" value="C:plasma membrane"/>
    <property type="evidence" value="ECO:0007669"/>
    <property type="project" value="UniProtKB-SubCell"/>
</dbReference>
<evidence type="ECO:0000256" key="4">
    <source>
        <dbReference type="ARBA" id="ARBA00022989"/>
    </source>
</evidence>
<evidence type="ECO:0000313" key="8">
    <source>
        <dbReference type="EMBL" id="GGG63732.1"/>
    </source>
</evidence>
<gene>
    <name evidence="8" type="ORF">GCM10011374_29020</name>
</gene>
<evidence type="ECO:0000256" key="3">
    <source>
        <dbReference type="ARBA" id="ARBA00022692"/>
    </source>
</evidence>